<gene>
    <name evidence="1" type="ORF">CCAX7_10170</name>
</gene>
<dbReference type="AlphaFoldDB" id="A0A402CUF5"/>
<evidence type="ECO:0000313" key="1">
    <source>
        <dbReference type="EMBL" id="BDI28966.1"/>
    </source>
</evidence>
<proteinExistence type="predicted"/>
<organism evidence="1 2">
    <name type="scientific">Capsulimonas corticalis</name>
    <dbReference type="NCBI Taxonomy" id="2219043"/>
    <lineage>
        <taxon>Bacteria</taxon>
        <taxon>Bacillati</taxon>
        <taxon>Armatimonadota</taxon>
        <taxon>Armatimonadia</taxon>
        <taxon>Capsulimonadales</taxon>
        <taxon>Capsulimonadaceae</taxon>
        <taxon>Capsulimonas</taxon>
    </lineage>
</organism>
<accession>A0A402CUF5</accession>
<reference evidence="1 2" key="1">
    <citation type="journal article" date="2019" name="Int. J. Syst. Evol. Microbiol.">
        <title>Capsulimonas corticalis gen. nov., sp. nov., an aerobic capsulated bacterium, of a novel bacterial order, Capsulimonadales ord. nov., of the class Armatimonadia of the phylum Armatimonadetes.</title>
        <authorList>
            <person name="Li J."/>
            <person name="Kudo C."/>
            <person name="Tonouchi A."/>
        </authorList>
    </citation>
    <scope>NUCLEOTIDE SEQUENCE [LARGE SCALE GENOMIC DNA]</scope>
    <source>
        <strain evidence="1 2">AX-7</strain>
    </source>
</reference>
<evidence type="ECO:0000313" key="2">
    <source>
        <dbReference type="Proteomes" id="UP000287394"/>
    </source>
</evidence>
<name>A0A402CUF5_9BACT</name>
<keyword evidence="2" id="KW-1185">Reference proteome</keyword>
<dbReference type="EMBL" id="AP025739">
    <property type="protein sequence ID" value="BDI28966.1"/>
    <property type="molecule type" value="Genomic_DNA"/>
</dbReference>
<sequence>MIHDGCWALAGFGEAHVKVNIAKVANKANVKRFRNVFIFLSQSERFHALFFLTMILSTTRRLSRHGNLTLNCDNNDKIFT</sequence>
<dbReference type="KEGG" id="ccot:CCAX7_10170"/>
<dbReference type="Proteomes" id="UP000287394">
    <property type="component" value="Chromosome"/>
</dbReference>
<protein>
    <submittedName>
        <fullName evidence="1">Uncharacterized protein</fullName>
    </submittedName>
</protein>